<dbReference type="InterPro" id="IPR004007">
    <property type="entry name" value="DhaL_dom"/>
</dbReference>
<evidence type="ECO:0000313" key="2">
    <source>
        <dbReference type="EMBL" id="RHW47213.1"/>
    </source>
</evidence>
<dbReference type="SMART" id="SM01121">
    <property type="entry name" value="Dak1_2"/>
    <property type="match status" value="1"/>
</dbReference>
<reference evidence="2 3" key="1">
    <citation type="submission" date="2018-08" db="EMBL/GenBank/DDBJ databases">
        <title>Whole genome sequence analysis of Dermacoccus abyssi bacteria isolated from Deep Mariana trench Micromonospora spp reveals genes involved in the environmental adaptation and production of secondary metabolites.</title>
        <authorList>
            <person name="Abdel-Mageed W.M."/>
            <person name="Lehri B."/>
            <person name="Nouioui I."/>
            <person name="Goodfellow I."/>
            <person name="Jaspars M."/>
            <person name="Karlyshev A."/>
        </authorList>
    </citation>
    <scope>NUCLEOTIDE SEQUENCE [LARGE SCALE GENOMIC DNA]</scope>
    <source>
        <strain evidence="2 3">MT1.1</strain>
    </source>
</reference>
<dbReference type="Pfam" id="PF21645">
    <property type="entry name" value="FakA-like_M"/>
    <property type="match status" value="1"/>
</dbReference>
<gene>
    <name evidence="2" type="ORF">D1832_04345</name>
</gene>
<dbReference type="GO" id="GO:0004371">
    <property type="term" value="F:glycerone kinase activity"/>
    <property type="evidence" value="ECO:0007669"/>
    <property type="project" value="InterPro"/>
</dbReference>
<dbReference type="InterPro" id="IPR036117">
    <property type="entry name" value="DhaL_dom_sf"/>
</dbReference>
<dbReference type="SUPFAM" id="SSF101473">
    <property type="entry name" value="DhaL-like"/>
    <property type="match status" value="1"/>
</dbReference>
<protein>
    <submittedName>
        <fullName evidence="2">DAK2 domain-containing protein</fullName>
    </submittedName>
</protein>
<dbReference type="Pfam" id="PF02734">
    <property type="entry name" value="Dak2"/>
    <property type="match status" value="1"/>
</dbReference>
<dbReference type="InterPro" id="IPR033470">
    <property type="entry name" value="FakA-like_C"/>
</dbReference>
<dbReference type="InterPro" id="IPR048394">
    <property type="entry name" value="FakA-like_M"/>
</dbReference>
<sequence>MTTTLTLASLARVLVAARAELAASETILNSLNVYPVPDGDTGTNMRATLEAGLRAVEELDPGARTARSDLRQVLGAITREAQGNSGVILSEYVRGFVGALGALPVDPDGVDEAVALGLDGDALARALHSGASSARGAVDNPVEGTMLSVAEAAAVAASHARSEAVHSGETPQVDDVAQAAFDGAKLALSRSPQQLAVLAEAGVVDAGGAGLAIVLECLSRVASGRHGLPRASERSWLPRAEARSVRSEGGCQVTSDGPAFEVMGVIEGLTDEVAASLRSRLTEVGDSVVVAGGDGIHRLHVHTDLPLVAVSHARDAGSVNNIAVTRFAGGLDTVSDVVVVAQDEAVQRYARSLGAAVSERIVEPDNGSTLVLADRGTPGDGARSHSLVTLLAGLDAVATGFDADEEIEVLQAGTWRAARDLVRSHFEGAEVVTACIAPDAEPAAAEQFVTFLEAEAERVGAELDLLRLQSGFLVQLGVIHE</sequence>
<dbReference type="GO" id="GO:0006071">
    <property type="term" value="P:glycerol metabolic process"/>
    <property type="evidence" value="ECO:0007669"/>
    <property type="project" value="InterPro"/>
</dbReference>
<dbReference type="RefSeq" id="WP_118912762.1">
    <property type="nucleotide sequence ID" value="NZ_CBCRVH010000007.1"/>
</dbReference>
<dbReference type="PANTHER" id="PTHR33434">
    <property type="entry name" value="DEGV DOMAIN-CONTAINING PROTEIN DR_1986-RELATED"/>
    <property type="match status" value="1"/>
</dbReference>
<accession>A0A417Z995</accession>
<proteinExistence type="predicted"/>
<organism evidence="2 3">
    <name type="scientific">Dermacoccus abyssi</name>
    <dbReference type="NCBI Taxonomy" id="322596"/>
    <lineage>
        <taxon>Bacteria</taxon>
        <taxon>Bacillati</taxon>
        <taxon>Actinomycetota</taxon>
        <taxon>Actinomycetes</taxon>
        <taxon>Micrococcales</taxon>
        <taxon>Dermacoccaceae</taxon>
        <taxon>Dermacoccus</taxon>
    </lineage>
</organism>
<feature type="domain" description="DhaL" evidence="1">
    <location>
        <begin position="8"/>
        <end position="220"/>
    </location>
</feature>
<evidence type="ECO:0000313" key="3">
    <source>
        <dbReference type="Proteomes" id="UP000285376"/>
    </source>
</evidence>
<dbReference type="PANTHER" id="PTHR33434:SF4">
    <property type="entry name" value="PHOSPHATASE PROTEIN"/>
    <property type="match status" value="1"/>
</dbReference>
<comment type="caution">
    <text evidence="2">The sequence shown here is derived from an EMBL/GenBank/DDBJ whole genome shotgun (WGS) entry which is preliminary data.</text>
</comment>
<dbReference type="PROSITE" id="PS51480">
    <property type="entry name" value="DHAL"/>
    <property type="match status" value="1"/>
</dbReference>
<dbReference type="AlphaFoldDB" id="A0A417Z995"/>
<dbReference type="Gene3D" id="1.25.40.340">
    <property type="match status" value="1"/>
</dbReference>
<dbReference type="EMBL" id="QWLM01000003">
    <property type="protein sequence ID" value="RHW47213.1"/>
    <property type="molecule type" value="Genomic_DNA"/>
</dbReference>
<dbReference type="InterPro" id="IPR050270">
    <property type="entry name" value="DegV_domain_contain"/>
</dbReference>
<evidence type="ECO:0000259" key="1">
    <source>
        <dbReference type="PROSITE" id="PS51480"/>
    </source>
</evidence>
<dbReference type="Proteomes" id="UP000285376">
    <property type="component" value="Unassembled WGS sequence"/>
</dbReference>
<name>A0A417Z995_9MICO</name>
<dbReference type="SMART" id="SM01120">
    <property type="entry name" value="Dak2"/>
    <property type="match status" value="1"/>
</dbReference>